<dbReference type="Proteomes" id="UP000429595">
    <property type="component" value="Unassembled WGS sequence"/>
</dbReference>
<keyword evidence="1" id="KW-1133">Transmembrane helix</keyword>
<keyword evidence="1" id="KW-0472">Membrane</keyword>
<evidence type="ECO:0000313" key="3">
    <source>
        <dbReference type="Proteomes" id="UP000429595"/>
    </source>
</evidence>
<sequence>MKNVLKIAGAYVGIVVGAGFASGQEVLQFFTGFGWISILGTVAATVLFSFLGMQLLQIGSRLQTDSHKNVIDLICGRILGRFVDIIITFFLFGVAVVMIAGSGSIFQQQFGIASLYGSLVMTGLTIVTVCFQFQKVISAISLMTPFLFVMIFIVTAFSFVQYGGNVTDIFQLGKTENTAASNWMISAVLYVSYNIAAGGAILTLIGGAEKNEKTAGLGGLFGGIGLGLLVLLINVTMLLNFQEIQSVDMPIVHIANEVSPVIGYLMSFVLLAMIYNTTVGMIYAFAARVIPSSHRSFKPSVISFTIVAFFASFVGFVKLVGTLYPIVGYLGMTLMIAVIVAWFKFKKQHMPENDLKMTS</sequence>
<feature type="transmembrane region" description="Helical" evidence="1">
    <location>
        <begin position="112"/>
        <end position="133"/>
    </location>
</feature>
<comment type="caution">
    <text evidence="2">The sequence shown here is derived from an EMBL/GenBank/DDBJ whole genome shotgun (WGS) entry which is preliminary data.</text>
</comment>
<feature type="transmembrane region" description="Helical" evidence="1">
    <location>
        <begin position="145"/>
        <end position="163"/>
    </location>
</feature>
<dbReference type="PANTHER" id="PTHR37814">
    <property type="entry name" value="CONSERVED MEMBRANE PROTEIN"/>
    <property type="match status" value="1"/>
</dbReference>
<evidence type="ECO:0000313" key="2">
    <source>
        <dbReference type="EMBL" id="KAB7705551.1"/>
    </source>
</evidence>
<organism evidence="2 3">
    <name type="scientific">Bacillus aerolatus</name>
    <dbReference type="NCBI Taxonomy" id="2653354"/>
    <lineage>
        <taxon>Bacteria</taxon>
        <taxon>Bacillati</taxon>
        <taxon>Bacillota</taxon>
        <taxon>Bacilli</taxon>
        <taxon>Bacillales</taxon>
        <taxon>Bacillaceae</taxon>
        <taxon>Bacillus</taxon>
    </lineage>
</organism>
<name>A0A6I1FDG0_9BACI</name>
<protein>
    <recommendedName>
        <fullName evidence="4">Membrane protein YkvI</fullName>
    </recommendedName>
</protein>
<feature type="transmembrane region" description="Helical" evidence="1">
    <location>
        <begin position="33"/>
        <end position="57"/>
    </location>
</feature>
<gene>
    <name evidence="2" type="ORF">F9802_13495</name>
</gene>
<dbReference type="InterPro" id="IPR038728">
    <property type="entry name" value="YkvI-like"/>
</dbReference>
<evidence type="ECO:0008006" key="4">
    <source>
        <dbReference type="Google" id="ProtNLM"/>
    </source>
</evidence>
<proteinExistence type="predicted"/>
<feature type="transmembrane region" description="Helical" evidence="1">
    <location>
        <begin position="261"/>
        <end position="285"/>
    </location>
</feature>
<reference evidence="2 3" key="1">
    <citation type="submission" date="2019-10" db="EMBL/GenBank/DDBJ databases">
        <title>Bacillus aerolatum sp. nov., isolated from bioaerosol of sport playgrounds.</title>
        <authorList>
            <person name="Chen P."/>
            <person name="Zhang G."/>
        </authorList>
    </citation>
    <scope>NUCLEOTIDE SEQUENCE [LARGE SCALE GENOMIC DNA]</scope>
    <source>
        <strain evidence="2 3">CX253</strain>
    </source>
</reference>
<keyword evidence="1" id="KW-0812">Transmembrane</keyword>
<dbReference type="RefSeq" id="WP_152152823.1">
    <property type="nucleotide sequence ID" value="NZ_WEIO01000008.1"/>
</dbReference>
<feature type="transmembrane region" description="Helical" evidence="1">
    <location>
        <begin position="78"/>
        <end position="100"/>
    </location>
</feature>
<dbReference type="AlphaFoldDB" id="A0A6I1FDG0"/>
<dbReference type="PANTHER" id="PTHR37814:SF1">
    <property type="entry name" value="MEMBRANE PROTEIN"/>
    <property type="match status" value="1"/>
</dbReference>
<accession>A0A6I1FDG0</accession>
<feature type="transmembrane region" description="Helical" evidence="1">
    <location>
        <begin position="217"/>
        <end position="241"/>
    </location>
</feature>
<feature type="transmembrane region" description="Helical" evidence="1">
    <location>
        <begin position="323"/>
        <end position="343"/>
    </location>
</feature>
<keyword evidence="3" id="KW-1185">Reference proteome</keyword>
<feature type="transmembrane region" description="Helical" evidence="1">
    <location>
        <begin position="183"/>
        <end position="205"/>
    </location>
</feature>
<feature type="transmembrane region" description="Helical" evidence="1">
    <location>
        <begin position="297"/>
        <end position="317"/>
    </location>
</feature>
<dbReference type="EMBL" id="WEIO01000008">
    <property type="protein sequence ID" value="KAB7705551.1"/>
    <property type="molecule type" value="Genomic_DNA"/>
</dbReference>
<evidence type="ECO:0000256" key="1">
    <source>
        <dbReference type="SAM" id="Phobius"/>
    </source>
</evidence>